<evidence type="ECO:0000313" key="1">
    <source>
        <dbReference type="EMBL" id="GHB11547.1"/>
    </source>
</evidence>
<protein>
    <submittedName>
        <fullName evidence="1">Uncharacterized protein</fullName>
    </submittedName>
</protein>
<dbReference type="EMBL" id="BMUL01000030">
    <property type="protein sequence ID" value="GHB11547.1"/>
    <property type="molecule type" value="Genomic_DNA"/>
</dbReference>
<accession>A0A918WBW0</accession>
<gene>
    <name evidence="1" type="ORF">GCM10010305_62920</name>
</gene>
<organism evidence="1 2">
    <name type="scientific">Streptomyces termitum</name>
    <dbReference type="NCBI Taxonomy" id="67368"/>
    <lineage>
        <taxon>Bacteria</taxon>
        <taxon>Bacillati</taxon>
        <taxon>Actinomycetota</taxon>
        <taxon>Actinomycetes</taxon>
        <taxon>Kitasatosporales</taxon>
        <taxon>Streptomycetaceae</taxon>
        <taxon>Streptomyces</taxon>
    </lineage>
</organism>
<comment type="caution">
    <text evidence="1">The sequence shown here is derived from an EMBL/GenBank/DDBJ whole genome shotgun (WGS) entry which is preliminary data.</text>
</comment>
<reference evidence="1" key="2">
    <citation type="submission" date="2020-09" db="EMBL/GenBank/DDBJ databases">
        <authorList>
            <person name="Sun Q."/>
            <person name="Ohkuma M."/>
        </authorList>
    </citation>
    <scope>NUCLEOTIDE SEQUENCE</scope>
    <source>
        <strain evidence="1">JCM 4518</strain>
    </source>
</reference>
<dbReference type="AlphaFoldDB" id="A0A918WBW0"/>
<dbReference type="RefSeq" id="WP_189983668.1">
    <property type="nucleotide sequence ID" value="NZ_BMUL01000030.1"/>
</dbReference>
<keyword evidence="2" id="KW-1185">Reference proteome</keyword>
<name>A0A918WBW0_9ACTN</name>
<dbReference type="NCBIfam" id="NF038148">
    <property type="entry name" value="lanti_IV_SflA"/>
    <property type="match status" value="1"/>
</dbReference>
<dbReference type="Proteomes" id="UP000644020">
    <property type="component" value="Unassembled WGS sequence"/>
</dbReference>
<reference evidence="1" key="1">
    <citation type="journal article" date="2014" name="Int. J. Syst. Evol. Microbiol.">
        <title>Complete genome sequence of Corynebacterium casei LMG S-19264T (=DSM 44701T), isolated from a smear-ripened cheese.</title>
        <authorList>
            <consortium name="US DOE Joint Genome Institute (JGI-PGF)"/>
            <person name="Walter F."/>
            <person name="Albersmeier A."/>
            <person name="Kalinowski J."/>
            <person name="Ruckert C."/>
        </authorList>
    </citation>
    <scope>NUCLEOTIDE SEQUENCE</scope>
    <source>
        <strain evidence="1">JCM 4518</strain>
    </source>
</reference>
<proteinExistence type="predicted"/>
<sequence>MPVAVPELLEAEGSLDVRDAGPLEIDDAAIAFEDDDRGDREYTACLSDPWVTATTRFACDFNS</sequence>
<evidence type="ECO:0000313" key="2">
    <source>
        <dbReference type="Proteomes" id="UP000644020"/>
    </source>
</evidence>